<dbReference type="EMBL" id="JBHRTB010000010">
    <property type="protein sequence ID" value="MFC3142642.1"/>
    <property type="molecule type" value="Genomic_DNA"/>
</dbReference>
<evidence type="ECO:0000313" key="1">
    <source>
        <dbReference type="EMBL" id="MFC3142642.1"/>
    </source>
</evidence>
<dbReference type="PANTHER" id="PTHR36303:SF1">
    <property type="entry name" value="2',3'-CYCLIC-NUCLEOTIDE 2'-PHOSPHODIESTERASE"/>
    <property type="match status" value="1"/>
</dbReference>
<organism evidence="1 2">
    <name type="scientific">Psychromarinibacter halotolerans</name>
    <dbReference type="NCBI Taxonomy" id="1775175"/>
    <lineage>
        <taxon>Bacteria</taxon>
        <taxon>Pseudomonadati</taxon>
        <taxon>Pseudomonadota</taxon>
        <taxon>Alphaproteobacteria</taxon>
        <taxon>Rhodobacterales</taxon>
        <taxon>Paracoccaceae</taxon>
        <taxon>Psychromarinibacter</taxon>
    </lineage>
</organism>
<dbReference type="PIRSF" id="PIRSF004789">
    <property type="entry name" value="DR1281"/>
    <property type="match status" value="1"/>
</dbReference>
<protein>
    <submittedName>
        <fullName evidence="1">YmdB family metallophosphoesterase</fullName>
    </submittedName>
</protein>
<sequence>MRILFLGDVVGRSGRQAITTHLPRLRSEWSLDFVVVNGENATNGVGLSGAHAKLLLEAGADCLTLGDHAFDQRDMLQFIETEPRIVRPLNYAKSAPGQGARLFEATRGRKVLVTQALGQVFMKRPFDDPFSALERTLKAHPLGGQAQAILVDIHCEATSEKMAIGHWCDGRASVVVGTHTHVPTGDGMILPGGTAFQTDAGMCGDYNSVIGMEKSEPMRRFITGMPGGRFTPSEGEGTLSGLYVETDDLTGKATRVEMVRQGGRLAASGPDKRDA</sequence>
<dbReference type="Pfam" id="PF13277">
    <property type="entry name" value="YmdB"/>
    <property type="match status" value="1"/>
</dbReference>
<dbReference type="PANTHER" id="PTHR36303">
    <property type="entry name" value="2',3'-CYCLIC-NUCLEOTIDE 2'-PHOSPHODIESTERASE"/>
    <property type="match status" value="1"/>
</dbReference>
<evidence type="ECO:0000313" key="2">
    <source>
        <dbReference type="Proteomes" id="UP001595632"/>
    </source>
</evidence>
<gene>
    <name evidence="1" type="ORF">ACFOGP_07970</name>
</gene>
<name>A0ABV7GS80_9RHOB</name>
<proteinExistence type="predicted"/>
<dbReference type="RefSeq" id="WP_275633434.1">
    <property type="nucleotide sequence ID" value="NZ_JARGYD010000005.1"/>
</dbReference>
<dbReference type="Gene3D" id="3.60.21.10">
    <property type="match status" value="1"/>
</dbReference>
<dbReference type="InterPro" id="IPR029052">
    <property type="entry name" value="Metallo-depent_PP-like"/>
</dbReference>
<dbReference type="SUPFAM" id="SSF56300">
    <property type="entry name" value="Metallo-dependent phosphatases"/>
    <property type="match status" value="1"/>
</dbReference>
<accession>A0ABV7GS80</accession>
<dbReference type="Proteomes" id="UP001595632">
    <property type="component" value="Unassembled WGS sequence"/>
</dbReference>
<dbReference type="InterPro" id="IPR005235">
    <property type="entry name" value="YmdB-like"/>
</dbReference>
<keyword evidence="2" id="KW-1185">Reference proteome</keyword>
<comment type="caution">
    <text evidence="1">The sequence shown here is derived from an EMBL/GenBank/DDBJ whole genome shotgun (WGS) entry which is preliminary data.</text>
</comment>
<reference evidence="2" key="1">
    <citation type="journal article" date="2019" name="Int. J. Syst. Evol. Microbiol.">
        <title>The Global Catalogue of Microorganisms (GCM) 10K type strain sequencing project: providing services to taxonomists for standard genome sequencing and annotation.</title>
        <authorList>
            <consortium name="The Broad Institute Genomics Platform"/>
            <consortium name="The Broad Institute Genome Sequencing Center for Infectious Disease"/>
            <person name="Wu L."/>
            <person name="Ma J."/>
        </authorList>
    </citation>
    <scope>NUCLEOTIDE SEQUENCE [LARGE SCALE GENOMIC DNA]</scope>
    <source>
        <strain evidence="2">KCTC 52366</strain>
    </source>
</reference>